<dbReference type="Pfam" id="PF07508">
    <property type="entry name" value="Recombinase"/>
    <property type="match status" value="1"/>
</dbReference>
<feature type="coiled-coil region" evidence="1">
    <location>
        <begin position="358"/>
        <end position="392"/>
    </location>
</feature>
<dbReference type="PANTHER" id="PTHR30461:SF23">
    <property type="entry name" value="DNA RECOMBINASE-RELATED"/>
    <property type="match status" value="1"/>
</dbReference>
<dbReference type="InterPro" id="IPR036162">
    <property type="entry name" value="Resolvase-like_N_sf"/>
</dbReference>
<evidence type="ECO:0000313" key="4">
    <source>
        <dbReference type="EMBL" id="MFC2925973.1"/>
    </source>
</evidence>
<accession>A0ABV6ZX54</accession>
<dbReference type="Gene3D" id="3.40.50.1390">
    <property type="entry name" value="Resolvase, N-terminal catalytic domain"/>
    <property type="match status" value="1"/>
</dbReference>
<proteinExistence type="predicted"/>
<dbReference type="Gene3D" id="3.90.1750.20">
    <property type="entry name" value="Putative Large Serine Recombinase, Chain B, Domain 2"/>
    <property type="match status" value="1"/>
</dbReference>
<dbReference type="CDD" id="cd00338">
    <property type="entry name" value="Ser_Recombinase"/>
    <property type="match status" value="1"/>
</dbReference>
<protein>
    <submittedName>
        <fullName evidence="4">Recombinase family protein</fullName>
    </submittedName>
</protein>
<dbReference type="Proteomes" id="UP001595379">
    <property type="component" value="Unassembled WGS sequence"/>
</dbReference>
<evidence type="ECO:0000259" key="2">
    <source>
        <dbReference type="PROSITE" id="PS51736"/>
    </source>
</evidence>
<evidence type="ECO:0000256" key="1">
    <source>
        <dbReference type="SAM" id="Coils"/>
    </source>
</evidence>
<dbReference type="Pfam" id="PF00239">
    <property type="entry name" value="Resolvase"/>
    <property type="match status" value="1"/>
</dbReference>
<keyword evidence="1" id="KW-0175">Coiled coil</keyword>
<dbReference type="PANTHER" id="PTHR30461">
    <property type="entry name" value="DNA-INVERTASE FROM LAMBDOID PROPHAGE"/>
    <property type="match status" value="1"/>
</dbReference>
<dbReference type="PROSITE" id="PS51736">
    <property type="entry name" value="RECOMBINASES_3"/>
    <property type="match status" value="1"/>
</dbReference>
<dbReference type="SUPFAM" id="SSF53041">
    <property type="entry name" value="Resolvase-like"/>
    <property type="match status" value="1"/>
</dbReference>
<dbReference type="InterPro" id="IPR006119">
    <property type="entry name" value="Resolv_N"/>
</dbReference>
<feature type="domain" description="Resolvase/invertase-type recombinase catalytic" evidence="2">
    <location>
        <begin position="12"/>
        <end position="159"/>
    </location>
</feature>
<name>A0ABV6ZX54_9PROT</name>
<organism evidence="4 5">
    <name type="scientific">Hyphobacterium vulgare</name>
    <dbReference type="NCBI Taxonomy" id="1736751"/>
    <lineage>
        <taxon>Bacteria</taxon>
        <taxon>Pseudomonadati</taxon>
        <taxon>Pseudomonadota</taxon>
        <taxon>Alphaproteobacteria</taxon>
        <taxon>Maricaulales</taxon>
        <taxon>Maricaulaceae</taxon>
        <taxon>Hyphobacterium</taxon>
    </lineage>
</organism>
<dbReference type="InterPro" id="IPR011109">
    <property type="entry name" value="DNA_bind_recombinase_dom"/>
</dbReference>
<dbReference type="RefSeq" id="WP_343164842.1">
    <property type="nucleotide sequence ID" value="NZ_JBHRSV010000012.1"/>
</dbReference>
<comment type="caution">
    <text evidence="4">The sequence shown here is derived from an EMBL/GenBank/DDBJ whole genome shotgun (WGS) entry which is preliminary data.</text>
</comment>
<gene>
    <name evidence="4" type="ORF">ACFOOR_07630</name>
</gene>
<reference evidence="5" key="1">
    <citation type="journal article" date="2019" name="Int. J. Syst. Evol. Microbiol.">
        <title>The Global Catalogue of Microorganisms (GCM) 10K type strain sequencing project: providing services to taxonomists for standard genome sequencing and annotation.</title>
        <authorList>
            <consortium name="The Broad Institute Genomics Platform"/>
            <consortium name="The Broad Institute Genome Sequencing Center for Infectious Disease"/>
            <person name="Wu L."/>
            <person name="Ma J."/>
        </authorList>
    </citation>
    <scope>NUCLEOTIDE SEQUENCE [LARGE SCALE GENOMIC DNA]</scope>
    <source>
        <strain evidence="5">KCTC 52487</strain>
    </source>
</reference>
<dbReference type="PROSITE" id="PS51737">
    <property type="entry name" value="RECOMBINASE_DNA_BIND"/>
    <property type="match status" value="1"/>
</dbReference>
<sequence length="504" mass="57359">MRDGSDKDVGHIVGIWIRVSTEDQAQGESPEHHLERAKMYAAARGWIVGTVYDLSGVSGKSVVEHGEAQRMMEDVKSGRIRGLIFSKLARLARNTRELLDFAEYFDRYGADLVSLYEAIDTSTPSGRLFYTMIAAMAQWEREEIADRVAASVPIRAKLGKNTGGPASFGYDWIDGKLEPHPEEAPVRKLIYELYLEHRRKKTVAQLLNEQGFRTRTGAKFSDTTIDRLLRDPTAKGEHRANYTTQRPHKTNGKTWAYKPRDEWVIQKVEPVVSASLWAECNAILEAQSARRNVGPKGKYLFAGKTICACGGKMYVKTGTHKFACGKCRNKMPVDDLEAVFRDEMKRFFWSEEDLSAFLANADQEIVDHSNQIETLKAEKAQLKVECDRIYRDYMDETMSREAFGELYTEKKSRMKEIDTAIPQIMGKIDALKVSRLSSEEVISGARDLYGRWDDLTFEDKVSIIEAIVEKIEIGERDIELSLHYVPSRELADERQQEVTDSSRQ</sequence>
<evidence type="ECO:0000259" key="3">
    <source>
        <dbReference type="PROSITE" id="PS51737"/>
    </source>
</evidence>
<dbReference type="InterPro" id="IPR038109">
    <property type="entry name" value="DNA_bind_recomb_sf"/>
</dbReference>
<keyword evidence="5" id="KW-1185">Reference proteome</keyword>
<dbReference type="SMART" id="SM00857">
    <property type="entry name" value="Resolvase"/>
    <property type="match status" value="1"/>
</dbReference>
<dbReference type="InterPro" id="IPR050639">
    <property type="entry name" value="SSR_resolvase"/>
</dbReference>
<dbReference type="EMBL" id="JBHRSV010000012">
    <property type="protein sequence ID" value="MFC2925973.1"/>
    <property type="molecule type" value="Genomic_DNA"/>
</dbReference>
<feature type="domain" description="Recombinase" evidence="3">
    <location>
        <begin position="167"/>
        <end position="290"/>
    </location>
</feature>
<evidence type="ECO:0000313" key="5">
    <source>
        <dbReference type="Proteomes" id="UP001595379"/>
    </source>
</evidence>